<dbReference type="InterPro" id="IPR004638">
    <property type="entry name" value="EmrB-like"/>
</dbReference>
<keyword evidence="6 8" id="KW-1133">Transmembrane helix</keyword>
<evidence type="ECO:0000256" key="6">
    <source>
        <dbReference type="ARBA" id="ARBA00022989"/>
    </source>
</evidence>
<dbReference type="Proteomes" id="UP000282084">
    <property type="component" value="Unassembled WGS sequence"/>
</dbReference>
<feature type="transmembrane region" description="Helical" evidence="8">
    <location>
        <begin position="267"/>
        <end position="289"/>
    </location>
</feature>
<feature type="transmembrane region" description="Helical" evidence="8">
    <location>
        <begin position="112"/>
        <end position="130"/>
    </location>
</feature>
<protein>
    <submittedName>
        <fullName evidence="10">EmrB/QacA subfamily drug resistance transporter</fullName>
    </submittedName>
</protein>
<evidence type="ECO:0000256" key="4">
    <source>
        <dbReference type="ARBA" id="ARBA00022475"/>
    </source>
</evidence>
<dbReference type="PRINTS" id="PR01036">
    <property type="entry name" value="TCRTETB"/>
</dbReference>
<feature type="transmembrane region" description="Helical" evidence="8">
    <location>
        <begin position="465"/>
        <end position="486"/>
    </location>
</feature>
<dbReference type="PANTHER" id="PTHR23501:SF197">
    <property type="entry name" value="COMD"/>
    <property type="match status" value="1"/>
</dbReference>
<dbReference type="SUPFAM" id="SSF103473">
    <property type="entry name" value="MFS general substrate transporter"/>
    <property type="match status" value="1"/>
</dbReference>
<dbReference type="PANTHER" id="PTHR23501">
    <property type="entry name" value="MAJOR FACILITATOR SUPERFAMILY"/>
    <property type="match status" value="1"/>
</dbReference>
<dbReference type="PROSITE" id="PS50850">
    <property type="entry name" value="MFS"/>
    <property type="match status" value="1"/>
</dbReference>
<keyword evidence="3" id="KW-0813">Transport</keyword>
<feature type="transmembrane region" description="Helical" evidence="8">
    <location>
        <begin position="80"/>
        <end position="106"/>
    </location>
</feature>
<dbReference type="Pfam" id="PF07690">
    <property type="entry name" value="MFS_1"/>
    <property type="match status" value="1"/>
</dbReference>
<dbReference type="InterPro" id="IPR011701">
    <property type="entry name" value="MFS"/>
</dbReference>
<feature type="transmembrane region" description="Helical" evidence="8">
    <location>
        <begin position="227"/>
        <end position="247"/>
    </location>
</feature>
<feature type="transmembrane region" description="Helical" evidence="8">
    <location>
        <begin position="168"/>
        <end position="189"/>
    </location>
</feature>
<feature type="transmembrane region" description="Helical" evidence="8">
    <location>
        <begin position="334"/>
        <end position="353"/>
    </location>
</feature>
<comment type="subcellular location">
    <subcellularLocation>
        <location evidence="1">Cell membrane</location>
        <topology evidence="1">Multi-pass membrane protein</topology>
    </subcellularLocation>
</comment>
<proteinExistence type="inferred from homology"/>
<evidence type="ECO:0000256" key="1">
    <source>
        <dbReference type="ARBA" id="ARBA00004651"/>
    </source>
</evidence>
<reference evidence="10 11" key="1">
    <citation type="submission" date="2018-10" db="EMBL/GenBank/DDBJ databases">
        <title>Sequencing the genomes of 1000 actinobacteria strains.</title>
        <authorList>
            <person name="Klenk H.-P."/>
        </authorList>
    </citation>
    <scope>NUCLEOTIDE SEQUENCE [LARGE SCALE GENOMIC DNA]</scope>
    <source>
        <strain evidence="10 11">DSM 43800</strain>
    </source>
</reference>
<feature type="transmembrane region" description="Helical" evidence="8">
    <location>
        <begin position="309"/>
        <end position="327"/>
    </location>
</feature>
<dbReference type="NCBIfam" id="TIGR00711">
    <property type="entry name" value="efflux_EmrB"/>
    <property type="match status" value="1"/>
</dbReference>
<keyword evidence="4" id="KW-1003">Cell membrane</keyword>
<dbReference type="AlphaFoldDB" id="A0A495VZL0"/>
<evidence type="ECO:0000256" key="8">
    <source>
        <dbReference type="SAM" id="Phobius"/>
    </source>
</evidence>
<evidence type="ECO:0000259" key="9">
    <source>
        <dbReference type="PROSITE" id="PS50850"/>
    </source>
</evidence>
<keyword evidence="11" id="KW-1185">Reference proteome</keyword>
<dbReference type="GO" id="GO:0005886">
    <property type="term" value="C:plasma membrane"/>
    <property type="evidence" value="ECO:0007669"/>
    <property type="project" value="UniProtKB-SubCell"/>
</dbReference>
<feature type="transmembrane region" description="Helical" evidence="8">
    <location>
        <begin position="12"/>
        <end position="37"/>
    </location>
</feature>
<feature type="transmembrane region" description="Helical" evidence="8">
    <location>
        <begin position="365"/>
        <end position="384"/>
    </location>
</feature>
<dbReference type="InterPro" id="IPR020846">
    <property type="entry name" value="MFS_dom"/>
</dbReference>
<organism evidence="10 11">
    <name type="scientific">Saccharothrix australiensis</name>
    <dbReference type="NCBI Taxonomy" id="2072"/>
    <lineage>
        <taxon>Bacteria</taxon>
        <taxon>Bacillati</taxon>
        <taxon>Actinomycetota</taxon>
        <taxon>Actinomycetes</taxon>
        <taxon>Pseudonocardiales</taxon>
        <taxon>Pseudonocardiaceae</taxon>
        <taxon>Saccharothrix</taxon>
    </lineage>
</organism>
<feature type="domain" description="Major facilitator superfamily (MFS) profile" evidence="9">
    <location>
        <begin position="15"/>
        <end position="491"/>
    </location>
</feature>
<feature type="transmembrane region" description="Helical" evidence="8">
    <location>
        <begin position="396"/>
        <end position="420"/>
    </location>
</feature>
<name>A0A495VZL0_9PSEU</name>
<feature type="transmembrane region" description="Helical" evidence="8">
    <location>
        <begin position="142"/>
        <end position="162"/>
    </location>
</feature>
<evidence type="ECO:0000256" key="2">
    <source>
        <dbReference type="ARBA" id="ARBA00007520"/>
    </source>
</evidence>
<dbReference type="CDD" id="cd17502">
    <property type="entry name" value="MFS_Azr1_MDR_like"/>
    <property type="match status" value="1"/>
</dbReference>
<keyword evidence="7 8" id="KW-0472">Membrane</keyword>
<dbReference type="InterPro" id="IPR036259">
    <property type="entry name" value="MFS_trans_sf"/>
</dbReference>
<dbReference type="GO" id="GO:0022857">
    <property type="term" value="F:transmembrane transporter activity"/>
    <property type="evidence" value="ECO:0007669"/>
    <property type="project" value="InterPro"/>
</dbReference>
<dbReference type="FunFam" id="1.20.1720.10:FF:000004">
    <property type="entry name" value="EmrB/QacA family drug resistance transporter"/>
    <property type="match status" value="1"/>
</dbReference>
<accession>A0A495VZL0</accession>
<gene>
    <name evidence="10" type="ORF">C8E97_2926</name>
</gene>
<evidence type="ECO:0000256" key="7">
    <source>
        <dbReference type="ARBA" id="ARBA00023136"/>
    </source>
</evidence>
<evidence type="ECO:0000313" key="10">
    <source>
        <dbReference type="EMBL" id="RKT54310.1"/>
    </source>
</evidence>
<dbReference type="Gene3D" id="1.20.1250.20">
    <property type="entry name" value="MFS general substrate transporter like domains"/>
    <property type="match status" value="1"/>
</dbReference>
<comment type="caution">
    <text evidence="10">The sequence shown here is derived from an EMBL/GenBank/DDBJ whole genome shotgun (WGS) entry which is preliminary data.</text>
</comment>
<comment type="similarity">
    <text evidence="2">Belongs to the major facilitator superfamily. TCR/Tet family.</text>
</comment>
<dbReference type="Gene3D" id="1.20.1720.10">
    <property type="entry name" value="Multidrug resistance protein D"/>
    <property type="match status" value="1"/>
</dbReference>
<feature type="transmembrane region" description="Helical" evidence="8">
    <location>
        <begin position="201"/>
        <end position="221"/>
    </location>
</feature>
<feature type="transmembrane region" description="Helical" evidence="8">
    <location>
        <begin position="49"/>
        <end position="68"/>
    </location>
</feature>
<evidence type="ECO:0000313" key="11">
    <source>
        <dbReference type="Proteomes" id="UP000282084"/>
    </source>
</evidence>
<sequence>MVERVEVGRRARTAVITVIMLGMLLAALDQTIVATALPTIVGDLGGGGHLSWVVTAYLLAETITTALVGKFGDLFGRKPAFLASVALFMVGSFLCGWADSMAWLIAARAVQGLGAGGLLVTSSAVIADVVPLSERGKYQGIIGALFGVSTVVGPLLGGLFVDHLSWRWAFYVNLPLGVIVLVVGALALPGVRSAGRPRIDYAGILLIALASTGLTLVTSWGGVEQPWTSPTILWLAAGSLVALALFVRVEQRAAEPMLPMRLFRKRVFTVCSVLSFVVGFAMLGGVTFIPTYLQYVHGASATQSGLEMLPLVTGILVASVTAGNVIGKTGRYRALPLVGTTLMVAGLLLLSLLDVDTSFWEASVYMLVLGLGEGLCMPVSIVVVQSTSDYEDLGVATSGVSFLRTLGSSFGVAVFGTVYASNLPEHLAGAVPPGVDPRAATNVQLLHELPDQLKAPIVAAYADTIQGVFLSVVPVAVVAFVVALFLREVPLRDTSRAAASGNNGVGESFAVPQSAESEQELEKLVALIVSQERRDPTPQVLASSGLPLNHAQAWLVLKVFRQSARHGDATLDRLAEETRVPAGVFEPVARQLMVKGLLAETADHYRFTAQGTEVFTRLVDAWRDWLHAKLVDWRCEDPEFTEAVDRVAAELVTTGRALAEREPASV</sequence>
<evidence type="ECO:0000256" key="3">
    <source>
        <dbReference type="ARBA" id="ARBA00022448"/>
    </source>
</evidence>
<evidence type="ECO:0000256" key="5">
    <source>
        <dbReference type="ARBA" id="ARBA00022692"/>
    </source>
</evidence>
<keyword evidence="5 8" id="KW-0812">Transmembrane</keyword>
<dbReference type="EMBL" id="RBXO01000001">
    <property type="protein sequence ID" value="RKT54310.1"/>
    <property type="molecule type" value="Genomic_DNA"/>
</dbReference>